<evidence type="ECO:0000313" key="1">
    <source>
        <dbReference type="EMBL" id="MDZ5762634.1"/>
    </source>
</evidence>
<accession>A0ABU5L931</accession>
<evidence type="ECO:0008006" key="3">
    <source>
        <dbReference type="Google" id="ProtNLM"/>
    </source>
</evidence>
<name>A0ABU5L931_9RICK</name>
<gene>
    <name evidence="1" type="ORF">Cyrtocomes_01025</name>
</gene>
<sequence>MIIRKEEYNELKSQINLAIKGIEEWKRLYGSVFGYNVYRLLSSVKLLIDKKIDNCLEEDNNLSKNDIEKELIELLVKDNIIDKQLANVIFRKNTISHDGYRGMESDLSSKETFTYIIHLMATNKRDPDTVQKLINDGVRIEISKFDNRLFHKFLEYSIGNQELNKELDNLKKSQSSLNKAIYEDSIDSLMRLSYKSRHLDDLLKFQDRFEYIIQELDEGGGIEYGSRMSLSEYGKLVDIRSANYTLEDIYEGIVGKAGRYQGKLDDLRDLYYTVDGILQVMDSRFEEFANEHFKPGDIVVHNIKSELELQNRKPGDEEKFTLFTNGIYGHAALLDEEIKLSHVVGRYEVEEFYVQDALFSDVFRVDVRKLLTPEAMKIAKEEFGDDLEQINEIYRNVHIELDSGLFEMQNSTNKRSLAGANELLGKFTEKFGIKKGTDTKKLAKQEADAQLNNIYNLFFEQGGFIEEKMICSEFVAKVVSSCLLETDKILHKQLGLPEGVRAINIPFYQYDLDKVTPDQLIKVLKGTNCIERLPDYYKESNLFKMPEKMFAIIASGMTETFKKGMSKGLDSGEICTNLIDKLLEKHNELFSGYSIQLTNDEKNNIIGDIIDSVEDAIKKVEDLQGPEASKAKAEQNIIMSFISTVTTKVYDAIKALTDKKIDKEIYNDMKDIAGSIIDNLEKSGHWLNRVSNNRDTETIIRS</sequence>
<reference evidence="1 2" key="1">
    <citation type="submission" date="2023-02" db="EMBL/GenBank/DDBJ databases">
        <title>Host association and intracellularity evolved multiple times independently in the Rickettsiales.</title>
        <authorList>
            <person name="Castelli M."/>
            <person name="Nardi T."/>
            <person name="Gammuto L."/>
            <person name="Bellinzona G."/>
            <person name="Sabaneyeva E."/>
            <person name="Potekhin A."/>
            <person name="Serra V."/>
            <person name="Petroni G."/>
            <person name="Sassera D."/>
        </authorList>
    </citation>
    <scope>NUCLEOTIDE SEQUENCE [LARGE SCALE GENOMIC DNA]</scope>
    <source>
        <strain evidence="1 2">BOD18</strain>
    </source>
</reference>
<dbReference type="Proteomes" id="UP001293791">
    <property type="component" value="Unassembled WGS sequence"/>
</dbReference>
<dbReference type="RefSeq" id="WP_322498088.1">
    <property type="nucleotide sequence ID" value="NZ_JARGYT010000078.1"/>
</dbReference>
<comment type="caution">
    <text evidence="1">The sequence shown here is derived from an EMBL/GenBank/DDBJ whole genome shotgun (WGS) entry which is preliminary data.</text>
</comment>
<organism evidence="1 2">
    <name type="scientific">Candidatus Cyrtobacter comes</name>
    <dbReference type="NCBI Taxonomy" id="675776"/>
    <lineage>
        <taxon>Bacteria</taxon>
        <taxon>Pseudomonadati</taxon>
        <taxon>Pseudomonadota</taxon>
        <taxon>Alphaproteobacteria</taxon>
        <taxon>Rickettsiales</taxon>
        <taxon>Candidatus Midichloriaceae</taxon>
        <taxon>Candidatus Cyrtobacter</taxon>
    </lineage>
</organism>
<proteinExistence type="predicted"/>
<keyword evidence="2" id="KW-1185">Reference proteome</keyword>
<dbReference type="EMBL" id="JARGYT010000078">
    <property type="protein sequence ID" value="MDZ5762634.1"/>
    <property type="molecule type" value="Genomic_DNA"/>
</dbReference>
<protein>
    <recommendedName>
        <fullName evidence="3">DUF4145 domain-containing protein</fullName>
    </recommendedName>
</protein>
<evidence type="ECO:0000313" key="2">
    <source>
        <dbReference type="Proteomes" id="UP001293791"/>
    </source>
</evidence>